<comment type="caution">
    <text evidence="2">The sequence shown here is derived from an EMBL/GenBank/DDBJ whole genome shotgun (WGS) entry which is preliminary data.</text>
</comment>
<dbReference type="AlphaFoldDB" id="A0AA35WTS4"/>
<sequence length="132" mass="15302">MHDDSRSPMAGICGHTVFHTHACVYNIYAPFPCVMCHDGKRFTRHSSTCVSPEVSLYIQGVMLGKRKSLMKSIELREKRKRRREELEQEQQLAQEQDDKDKSSAWKAYMAQVKAYEARNCTDSEGHRRPLVK</sequence>
<accession>A0AA35WTS4</accession>
<keyword evidence="1" id="KW-0175">Coiled coil</keyword>
<name>A0AA35WTS4_GEOBA</name>
<organism evidence="2 3">
    <name type="scientific">Geodia barretti</name>
    <name type="common">Barrett's horny sponge</name>
    <dbReference type="NCBI Taxonomy" id="519541"/>
    <lineage>
        <taxon>Eukaryota</taxon>
        <taxon>Metazoa</taxon>
        <taxon>Porifera</taxon>
        <taxon>Demospongiae</taxon>
        <taxon>Heteroscleromorpha</taxon>
        <taxon>Tetractinellida</taxon>
        <taxon>Astrophorina</taxon>
        <taxon>Geodiidae</taxon>
        <taxon>Geodia</taxon>
    </lineage>
</organism>
<evidence type="ECO:0000313" key="3">
    <source>
        <dbReference type="Proteomes" id="UP001174909"/>
    </source>
</evidence>
<feature type="coiled-coil region" evidence="1">
    <location>
        <begin position="69"/>
        <end position="99"/>
    </location>
</feature>
<dbReference type="Proteomes" id="UP001174909">
    <property type="component" value="Unassembled WGS sequence"/>
</dbReference>
<reference evidence="2" key="1">
    <citation type="submission" date="2023-03" db="EMBL/GenBank/DDBJ databases">
        <authorList>
            <person name="Steffen K."/>
            <person name="Cardenas P."/>
        </authorList>
    </citation>
    <scope>NUCLEOTIDE SEQUENCE</scope>
</reference>
<keyword evidence="3" id="KW-1185">Reference proteome</keyword>
<proteinExistence type="predicted"/>
<evidence type="ECO:0000256" key="1">
    <source>
        <dbReference type="SAM" id="Coils"/>
    </source>
</evidence>
<dbReference type="EMBL" id="CASHTH010002205">
    <property type="protein sequence ID" value="CAI8026217.1"/>
    <property type="molecule type" value="Genomic_DNA"/>
</dbReference>
<evidence type="ECO:0000313" key="2">
    <source>
        <dbReference type="EMBL" id="CAI8026217.1"/>
    </source>
</evidence>
<protein>
    <submittedName>
        <fullName evidence="2">Uncharacterized protein</fullName>
    </submittedName>
</protein>
<gene>
    <name evidence="2" type="ORF">GBAR_LOCUS15088</name>
</gene>